<keyword evidence="6" id="KW-0378">Hydrolase</keyword>
<evidence type="ECO:0000256" key="5">
    <source>
        <dbReference type="ARBA" id="ARBA00022723"/>
    </source>
</evidence>
<evidence type="ECO:0000313" key="9">
    <source>
        <dbReference type="EMBL" id="KAB0790059.1"/>
    </source>
</evidence>
<dbReference type="EMBL" id="VVIM01001991">
    <property type="protein sequence ID" value="KAB0790059.1"/>
    <property type="molecule type" value="Genomic_DNA"/>
</dbReference>
<keyword evidence="5" id="KW-0479">Metal-binding</keyword>
<evidence type="ECO:0000256" key="6">
    <source>
        <dbReference type="ARBA" id="ARBA00022801"/>
    </source>
</evidence>
<keyword evidence="4" id="KW-0540">Nuclease</keyword>
<feature type="non-terminal residue" evidence="9">
    <location>
        <position position="370"/>
    </location>
</feature>
<dbReference type="InParanoid" id="A0A5N3ZYC8"/>
<name>A0A5N3ZYC8_PHOPY</name>
<dbReference type="PANTHER" id="PTHR22930">
    <property type="match status" value="1"/>
</dbReference>
<evidence type="ECO:0000256" key="4">
    <source>
        <dbReference type="ARBA" id="ARBA00022722"/>
    </source>
</evidence>
<dbReference type="InterPro" id="IPR027806">
    <property type="entry name" value="HARBI1_dom"/>
</dbReference>
<dbReference type="PANTHER" id="PTHR22930:SF269">
    <property type="entry name" value="NUCLEASE HARBI1-LIKE PROTEIN"/>
    <property type="match status" value="1"/>
</dbReference>
<evidence type="ECO:0000256" key="1">
    <source>
        <dbReference type="ARBA" id="ARBA00001968"/>
    </source>
</evidence>
<dbReference type="GO" id="GO:0004518">
    <property type="term" value="F:nuclease activity"/>
    <property type="evidence" value="ECO:0007669"/>
    <property type="project" value="UniProtKB-KW"/>
</dbReference>
<evidence type="ECO:0000259" key="8">
    <source>
        <dbReference type="Pfam" id="PF13359"/>
    </source>
</evidence>
<comment type="cofactor">
    <cofactor evidence="1">
        <name>a divalent metal cation</name>
        <dbReference type="ChEBI" id="CHEBI:60240"/>
    </cofactor>
</comment>
<dbReference type="GO" id="GO:0046872">
    <property type="term" value="F:metal ion binding"/>
    <property type="evidence" value="ECO:0007669"/>
    <property type="project" value="UniProtKB-KW"/>
</dbReference>
<accession>A0A5N3ZYC8</accession>
<comment type="similarity">
    <text evidence="3">Belongs to the HARBI1 family.</text>
</comment>
<gene>
    <name evidence="9" type="ORF">PPYR_15622</name>
</gene>
<dbReference type="AlphaFoldDB" id="A0A5N3ZYC8"/>
<keyword evidence="10" id="KW-1185">Reference proteome</keyword>
<dbReference type="Proteomes" id="UP000327044">
    <property type="component" value="Unassembled WGS sequence"/>
</dbReference>
<dbReference type="Pfam" id="PF13359">
    <property type="entry name" value="DDE_Tnp_4"/>
    <property type="match status" value="1"/>
</dbReference>
<evidence type="ECO:0000256" key="3">
    <source>
        <dbReference type="ARBA" id="ARBA00006958"/>
    </source>
</evidence>
<dbReference type="GO" id="GO:0016787">
    <property type="term" value="F:hydrolase activity"/>
    <property type="evidence" value="ECO:0007669"/>
    <property type="project" value="UniProtKB-KW"/>
</dbReference>
<sequence>MDEEDMVFSFYLLVCCAALVHLKHRRHRRYKVRPINRQRHRYGHFHRRVQLMKTLQDDEQYVKFTRMSPAVFDHLLGILGPALQKDVTKCPISPAERLTITLHYLAKGCSMQKVATDFYIGKATAHCIIKETCSVIWDSLSSLYLSPPTHDEFIKISKGFYNRWNMPNCLGALDGKHVHIQAPKHSGSDYFNYKKSSSIVLMAVCDAYYKFSLVDIGAYGSQHDSLVFSDSPFGSAILHRQKEILDLPHETALPNTDRRLPYFFVADQAFPLHEKIMRPYPGERLGQAKEIFNYRLSRARRTIENTFGILAARWRVFRKPIVANVETCIAITKACVALHNFLQKGEEDLPLDQRRYCPTGYGDHIRADGV</sequence>
<comment type="caution">
    <text evidence="9">The sequence shown here is derived from an EMBL/GenBank/DDBJ whole genome shotgun (WGS) entry which is preliminary data.</text>
</comment>
<protein>
    <recommendedName>
        <fullName evidence="8">DDE Tnp4 domain-containing protein</fullName>
    </recommendedName>
</protein>
<keyword evidence="7" id="KW-0539">Nucleus</keyword>
<dbReference type="GO" id="GO:0005634">
    <property type="term" value="C:nucleus"/>
    <property type="evidence" value="ECO:0007669"/>
    <property type="project" value="UniProtKB-SubCell"/>
</dbReference>
<organism evidence="9 10">
    <name type="scientific">Photinus pyralis</name>
    <name type="common">Common eastern firefly</name>
    <name type="synonym">Lampyris pyralis</name>
    <dbReference type="NCBI Taxonomy" id="7054"/>
    <lineage>
        <taxon>Eukaryota</taxon>
        <taxon>Metazoa</taxon>
        <taxon>Ecdysozoa</taxon>
        <taxon>Arthropoda</taxon>
        <taxon>Hexapoda</taxon>
        <taxon>Insecta</taxon>
        <taxon>Pterygota</taxon>
        <taxon>Neoptera</taxon>
        <taxon>Endopterygota</taxon>
        <taxon>Coleoptera</taxon>
        <taxon>Polyphaga</taxon>
        <taxon>Elateriformia</taxon>
        <taxon>Elateroidea</taxon>
        <taxon>Lampyridae</taxon>
        <taxon>Lampyrinae</taxon>
        <taxon>Photinus</taxon>
    </lineage>
</organism>
<feature type="domain" description="DDE Tnp4" evidence="8">
    <location>
        <begin position="173"/>
        <end position="340"/>
    </location>
</feature>
<evidence type="ECO:0000313" key="10">
    <source>
        <dbReference type="Proteomes" id="UP000327044"/>
    </source>
</evidence>
<dbReference type="InterPro" id="IPR045249">
    <property type="entry name" value="HARBI1-like"/>
</dbReference>
<evidence type="ECO:0000256" key="7">
    <source>
        <dbReference type="ARBA" id="ARBA00023242"/>
    </source>
</evidence>
<reference evidence="9 10" key="1">
    <citation type="journal article" date="2018" name="Elife">
        <title>Firefly genomes illuminate parallel origins of bioluminescence in beetles.</title>
        <authorList>
            <person name="Fallon T.R."/>
            <person name="Lower S.E."/>
            <person name="Chang C.H."/>
            <person name="Bessho-Uehara M."/>
            <person name="Martin G.J."/>
            <person name="Bewick A.J."/>
            <person name="Behringer M."/>
            <person name="Debat H.J."/>
            <person name="Wong I."/>
            <person name="Day J.C."/>
            <person name="Suvorov A."/>
            <person name="Silva C.J."/>
            <person name="Stanger-Hall K.F."/>
            <person name="Hall D.W."/>
            <person name="Schmitz R.J."/>
            <person name="Nelson D.R."/>
            <person name="Lewis S.M."/>
            <person name="Shigenobu S."/>
            <person name="Bybee S.M."/>
            <person name="Larracuente A.M."/>
            <person name="Oba Y."/>
            <person name="Weng J.K."/>
        </authorList>
    </citation>
    <scope>NUCLEOTIDE SEQUENCE [LARGE SCALE GENOMIC DNA]</scope>
    <source>
        <strain evidence="9">1611_PpyrPB1</strain>
        <tissue evidence="9">Whole body</tissue>
    </source>
</reference>
<comment type="subcellular location">
    <subcellularLocation>
        <location evidence="2">Nucleus</location>
    </subcellularLocation>
</comment>
<proteinExistence type="inferred from homology"/>
<evidence type="ECO:0000256" key="2">
    <source>
        <dbReference type="ARBA" id="ARBA00004123"/>
    </source>
</evidence>